<evidence type="ECO:0000256" key="1">
    <source>
        <dbReference type="SAM" id="MobiDB-lite"/>
    </source>
</evidence>
<accession>A0A1A7YIN9</accession>
<sequence length="61" mass="6842">VERAHQPPTLTETSVSTEDKMNKHGREHAVRKKTCGCSGTLTESLWCFSESRLRVTARSPI</sequence>
<dbReference type="EMBL" id="HADX01007558">
    <property type="protein sequence ID" value="SBP29790.1"/>
    <property type="molecule type" value="Transcribed_RNA"/>
</dbReference>
<gene>
    <name evidence="2" type="primary">OJ1595_D08.12-1</name>
</gene>
<organism evidence="2">
    <name type="scientific">Iconisemion striatum</name>
    <dbReference type="NCBI Taxonomy" id="60296"/>
    <lineage>
        <taxon>Eukaryota</taxon>
        <taxon>Metazoa</taxon>
        <taxon>Chordata</taxon>
        <taxon>Craniata</taxon>
        <taxon>Vertebrata</taxon>
        <taxon>Euteleostomi</taxon>
        <taxon>Actinopterygii</taxon>
        <taxon>Neopterygii</taxon>
        <taxon>Teleostei</taxon>
        <taxon>Neoteleostei</taxon>
        <taxon>Acanthomorphata</taxon>
        <taxon>Ovalentaria</taxon>
        <taxon>Atherinomorphae</taxon>
        <taxon>Cyprinodontiformes</taxon>
        <taxon>Nothobranchiidae</taxon>
        <taxon>Iconisemion</taxon>
    </lineage>
</organism>
<protein>
    <submittedName>
        <fullName evidence="2">Uncharacterized protein</fullName>
    </submittedName>
</protein>
<reference evidence="2" key="1">
    <citation type="submission" date="2016-05" db="EMBL/GenBank/DDBJ databases">
        <authorList>
            <person name="Lavstsen T."/>
            <person name="Jespersen J.S."/>
        </authorList>
    </citation>
    <scope>NUCLEOTIDE SEQUENCE</scope>
    <source>
        <tissue evidence="2">Brain</tissue>
    </source>
</reference>
<reference evidence="2" key="2">
    <citation type="submission" date="2016-06" db="EMBL/GenBank/DDBJ databases">
        <title>The genome of a short-lived fish provides insights into sex chromosome evolution and the genetic control of aging.</title>
        <authorList>
            <person name="Reichwald K."/>
            <person name="Felder M."/>
            <person name="Petzold A."/>
            <person name="Koch P."/>
            <person name="Groth M."/>
            <person name="Platzer M."/>
        </authorList>
    </citation>
    <scope>NUCLEOTIDE SEQUENCE</scope>
    <source>
        <tissue evidence="2">Brain</tissue>
    </source>
</reference>
<feature type="non-terminal residue" evidence="2">
    <location>
        <position position="61"/>
    </location>
</feature>
<dbReference type="AlphaFoldDB" id="A0A1A7YIN9"/>
<evidence type="ECO:0000313" key="2">
    <source>
        <dbReference type="EMBL" id="SBP29790.1"/>
    </source>
</evidence>
<proteinExistence type="predicted"/>
<feature type="non-terminal residue" evidence="2">
    <location>
        <position position="1"/>
    </location>
</feature>
<feature type="region of interest" description="Disordered" evidence="1">
    <location>
        <begin position="1"/>
        <end position="28"/>
    </location>
</feature>
<feature type="compositionally biased region" description="Basic and acidic residues" evidence="1">
    <location>
        <begin position="17"/>
        <end position="28"/>
    </location>
</feature>
<name>A0A1A7YIN9_9TELE</name>